<organism evidence="3 4">
    <name type="scientific">Idiomarina aquatica</name>
    <dbReference type="NCBI Taxonomy" id="1327752"/>
    <lineage>
        <taxon>Bacteria</taxon>
        <taxon>Pseudomonadati</taxon>
        <taxon>Pseudomonadota</taxon>
        <taxon>Gammaproteobacteria</taxon>
        <taxon>Alteromonadales</taxon>
        <taxon>Idiomarinaceae</taxon>
        <taxon>Idiomarina</taxon>
    </lineage>
</organism>
<dbReference type="AlphaFoldDB" id="A0A4R6PPK3"/>
<feature type="signal peptide" evidence="1">
    <location>
        <begin position="1"/>
        <end position="17"/>
    </location>
</feature>
<dbReference type="OrthoDB" id="526867at2"/>
<evidence type="ECO:0000259" key="2">
    <source>
        <dbReference type="Pfam" id="PF04784"/>
    </source>
</evidence>
<dbReference type="PANTHER" id="PTHR46361:SF3">
    <property type="entry name" value="ELECTRON CARRIER_ PROTEIN DISULFIDE OXIDOREDUCTASE"/>
    <property type="match status" value="1"/>
</dbReference>
<comment type="caution">
    <text evidence="3">The sequence shown here is derived from an EMBL/GenBank/DDBJ whole genome shotgun (WGS) entry which is preliminary data.</text>
</comment>
<dbReference type="PANTHER" id="PTHR46361">
    <property type="entry name" value="ELECTRON CARRIER/ PROTEIN DISULFIDE OXIDOREDUCTASE"/>
    <property type="match status" value="1"/>
</dbReference>
<feature type="chain" id="PRO_5020636807" evidence="1">
    <location>
        <begin position="18"/>
        <end position="270"/>
    </location>
</feature>
<evidence type="ECO:0000313" key="4">
    <source>
        <dbReference type="Proteomes" id="UP000295531"/>
    </source>
</evidence>
<dbReference type="InterPro" id="IPR006869">
    <property type="entry name" value="DUF547"/>
</dbReference>
<proteinExistence type="predicted"/>
<sequence length="270" mass="31461">MRFFALLVLLLTVASHAKDFNHQHFAFTEVLQQRVVVSDNGLKSAIDYAALADSPDVLNIYLNQLSSVNQGQYQQWNENQQLAFLINAYNAFTLQLIINNWDQFKSGDAESIRDLGGLFTSPWEQEFFTLLGKKRTLDWLEHEKIRVHFDEPRIHAALVCAAVSCPKLRAEAFIADELEQQLEDQMVSFLHDRDKNGIDEKGLYLSKIFDWYAEDFRQGNEAGVREYMRQYAQALADNEAQRQRLIETDIAIRYTDYNWQLNSRSRLQRD</sequence>
<dbReference type="Pfam" id="PF04784">
    <property type="entry name" value="DUF547"/>
    <property type="match status" value="1"/>
</dbReference>
<reference evidence="3 4" key="1">
    <citation type="submission" date="2019-03" db="EMBL/GenBank/DDBJ databases">
        <title>Freshwater and sediment microbial communities from various areas in North America, analyzing microbe dynamics in response to fracking.</title>
        <authorList>
            <person name="Lamendella R."/>
        </authorList>
    </citation>
    <scope>NUCLEOTIDE SEQUENCE [LARGE SCALE GENOMIC DNA]</scope>
    <source>
        <strain evidence="3 4">18_TX</strain>
    </source>
</reference>
<evidence type="ECO:0000313" key="3">
    <source>
        <dbReference type="EMBL" id="TDP40295.1"/>
    </source>
</evidence>
<dbReference type="RefSeq" id="WP_133538755.1">
    <property type="nucleotide sequence ID" value="NZ_SNXI01000002.1"/>
</dbReference>
<accession>A0A4R6PPK3</accession>
<evidence type="ECO:0000256" key="1">
    <source>
        <dbReference type="SAM" id="SignalP"/>
    </source>
</evidence>
<keyword evidence="4" id="KW-1185">Reference proteome</keyword>
<dbReference type="Proteomes" id="UP000295531">
    <property type="component" value="Unassembled WGS sequence"/>
</dbReference>
<feature type="domain" description="DUF547" evidence="2">
    <location>
        <begin position="74"/>
        <end position="190"/>
    </location>
</feature>
<dbReference type="EMBL" id="SNXI01000002">
    <property type="protein sequence ID" value="TDP40295.1"/>
    <property type="molecule type" value="Genomic_DNA"/>
</dbReference>
<protein>
    <submittedName>
        <fullName evidence="3">Uncharacterized protein DUF547</fullName>
    </submittedName>
</protein>
<gene>
    <name evidence="3" type="ORF">DEU29_102195</name>
</gene>
<name>A0A4R6PPK3_9GAMM</name>
<keyword evidence="1" id="KW-0732">Signal</keyword>